<keyword evidence="3" id="KW-1185">Reference proteome</keyword>
<dbReference type="CDD" id="cd05828">
    <property type="entry name" value="Sortase_D_1"/>
    <property type="match status" value="1"/>
</dbReference>
<reference evidence="2 3" key="1">
    <citation type="submission" date="2019-12" db="EMBL/GenBank/DDBJ databases">
        <title>Draft genome sequences Bradyrhizobium cajani AMBPC1010, Bradyrhizobium pachyrhizi AMBPC1040 and Bradyrhizobium yuanmingense ALSPC3051, three plant growth promoting strains isolated from nodules of Cajanus cajan L. in Dominican Republic.</title>
        <authorList>
            <person name="Flores-Felix J.D."/>
            <person name="Araujo J."/>
            <person name="Diaz-Alcantara C."/>
            <person name="Gonzalez-Andres F."/>
            <person name="Velazquez E."/>
        </authorList>
    </citation>
    <scope>NUCLEOTIDE SEQUENCE [LARGE SCALE GENOMIC DNA]</scope>
    <source>
        <strain evidence="2 3">1040</strain>
    </source>
</reference>
<comment type="caution">
    <text evidence="2">The sequence shown here is derived from an EMBL/GenBank/DDBJ whole genome shotgun (WGS) entry which is preliminary data.</text>
</comment>
<evidence type="ECO:0000313" key="2">
    <source>
        <dbReference type="EMBL" id="MVT69629.1"/>
    </source>
</evidence>
<dbReference type="EMBL" id="WQNF01000032">
    <property type="protein sequence ID" value="MVT69629.1"/>
    <property type="molecule type" value="Genomic_DNA"/>
</dbReference>
<dbReference type="AlphaFoldDB" id="A0A844SZS8"/>
<dbReference type="Proteomes" id="UP000436468">
    <property type="component" value="Unassembled WGS sequence"/>
</dbReference>
<gene>
    <name evidence="2" type="ORF">GPL21_31590</name>
</gene>
<accession>A0A844SZS8</accession>
<proteinExistence type="predicted"/>
<organism evidence="2 3">
    <name type="scientific">Bradyrhizobium pachyrhizi</name>
    <dbReference type="NCBI Taxonomy" id="280333"/>
    <lineage>
        <taxon>Bacteria</taxon>
        <taxon>Pseudomonadati</taxon>
        <taxon>Pseudomonadota</taxon>
        <taxon>Alphaproteobacteria</taxon>
        <taxon>Hyphomicrobiales</taxon>
        <taxon>Nitrobacteraceae</taxon>
        <taxon>Bradyrhizobium</taxon>
    </lineage>
</organism>
<evidence type="ECO:0000313" key="3">
    <source>
        <dbReference type="Proteomes" id="UP000436468"/>
    </source>
</evidence>
<dbReference type="Pfam" id="PF04203">
    <property type="entry name" value="Sortase"/>
    <property type="match status" value="1"/>
</dbReference>
<keyword evidence="1 2" id="KW-0378">Hydrolase</keyword>
<dbReference type="InterPro" id="IPR023365">
    <property type="entry name" value="Sortase_dom-sf"/>
</dbReference>
<protein>
    <submittedName>
        <fullName evidence="2">Class GN sortase</fullName>
        <ecNumber evidence="2">3.4.22.-</ecNumber>
    </submittedName>
</protein>
<dbReference type="EC" id="3.4.22.-" evidence="2"/>
<dbReference type="GO" id="GO:0016787">
    <property type="term" value="F:hydrolase activity"/>
    <property type="evidence" value="ECO:0007669"/>
    <property type="project" value="UniProtKB-KW"/>
</dbReference>
<sequence length="196" mass="21527">MPRFVPSLAFALIGVILFGQGAYIHAKALLAQVLLERAFAQSIATGQPVKPWSWADTWPVARIEVKRLHASATVLAGSSGQALAFGPGHVEQTVDAGERGVAVYSAHRDTHFRFLRDVTIGDEIDVTRSDGKMFRYRADRSSVVRFDQSGIDPTTDRYELVLSTCWPFDALTAGPERYLLHATLIETDSHARESGS</sequence>
<dbReference type="SUPFAM" id="SSF63817">
    <property type="entry name" value="Sortase"/>
    <property type="match status" value="1"/>
</dbReference>
<dbReference type="NCBIfam" id="TIGR03784">
    <property type="entry name" value="marine_sortase"/>
    <property type="match status" value="1"/>
</dbReference>
<dbReference type="InterPro" id="IPR041999">
    <property type="entry name" value="Sortase_D_1"/>
</dbReference>
<dbReference type="InterPro" id="IPR005754">
    <property type="entry name" value="Sortase"/>
</dbReference>
<evidence type="ECO:0000256" key="1">
    <source>
        <dbReference type="ARBA" id="ARBA00022801"/>
    </source>
</evidence>
<dbReference type="Gene3D" id="2.40.260.10">
    <property type="entry name" value="Sortase"/>
    <property type="match status" value="1"/>
</dbReference>
<dbReference type="InterPro" id="IPR022445">
    <property type="entry name" value="Sortase_proteobact_type"/>
</dbReference>
<dbReference type="RefSeq" id="WP_028335277.1">
    <property type="nucleotide sequence ID" value="NZ_CP121667.1"/>
</dbReference>
<name>A0A844SZS8_9BRAD</name>